<dbReference type="InterPro" id="IPR023393">
    <property type="entry name" value="START-like_dom_sf"/>
</dbReference>
<protein>
    <submittedName>
        <fullName evidence="3">SRPBCC domain-containing protein</fullName>
    </submittedName>
</protein>
<sequence>MSELTLDVWIARGPDAVFESFTDPFRLRRWYGAPPGGHRTGATGDVASGEPFRVNLIDASGEPFTQRGQILAVAPGEGLELEMAWDGGGLGAEATRASIALRPVDGGTRVEVRQGPFSSAESLEAHRRWWGTCLGRLVRVAAGDAVPCFEEFWEESRGFIGPLGVAAYTVLAGLRETGASAETVTQVEELLYTHLPRLTPETAEVLSAVLRSRVKEPAP</sequence>
<dbReference type="InterPro" id="IPR013538">
    <property type="entry name" value="ASHA1/2-like_C"/>
</dbReference>
<evidence type="ECO:0000313" key="3">
    <source>
        <dbReference type="EMBL" id="QSQ24787.1"/>
    </source>
</evidence>
<evidence type="ECO:0000256" key="1">
    <source>
        <dbReference type="ARBA" id="ARBA00006817"/>
    </source>
</evidence>
<dbReference type="Gene3D" id="3.30.530.20">
    <property type="match status" value="1"/>
</dbReference>
<evidence type="ECO:0000259" key="2">
    <source>
        <dbReference type="Pfam" id="PF08327"/>
    </source>
</evidence>
<accession>A0ABX7P2U3</accession>
<dbReference type="Proteomes" id="UP000662747">
    <property type="component" value="Chromosome"/>
</dbReference>
<keyword evidence="4" id="KW-1185">Reference proteome</keyword>
<name>A0ABX7P2U3_9BACT</name>
<organism evidence="3 4">
    <name type="scientific">Pyxidicoccus parkwayensis</name>
    <dbReference type="NCBI Taxonomy" id="2813578"/>
    <lineage>
        <taxon>Bacteria</taxon>
        <taxon>Pseudomonadati</taxon>
        <taxon>Myxococcota</taxon>
        <taxon>Myxococcia</taxon>
        <taxon>Myxococcales</taxon>
        <taxon>Cystobacterineae</taxon>
        <taxon>Myxococcaceae</taxon>
        <taxon>Pyxidicoccus</taxon>
    </lineage>
</organism>
<evidence type="ECO:0000313" key="4">
    <source>
        <dbReference type="Proteomes" id="UP000662747"/>
    </source>
</evidence>
<dbReference type="Pfam" id="PF08327">
    <property type="entry name" value="AHSA1"/>
    <property type="match status" value="1"/>
</dbReference>
<proteinExistence type="inferred from homology"/>
<dbReference type="CDD" id="cd07814">
    <property type="entry name" value="SRPBCC_CalC_Aha1-like"/>
    <property type="match status" value="1"/>
</dbReference>
<comment type="similarity">
    <text evidence="1">Belongs to the AHA1 family.</text>
</comment>
<dbReference type="EMBL" id="CP071090">
    <property type="protein sequence ID" value="QSQ24787.1"/>
    <property type="molecule type" value="Genomic_DNA"/>
</dbReference>
<gene>
    <name evidence="3" type="ORF">JY651_07545</name>
</gene>
<feature type="domain" description="Activator of Hsp90 ATPase homologue 1/2-like C-terminal" evidence="2">
    <location>
        <begin position="14"/>
        <end position="140"/>
    </location>
</feature>
<dbReference type="RefSeq" id="WP_206726348.1">
    <property type="nucleotide sequence ID" value="NZ_CP071090.1"/>
</dbReference>
<dbReference type="SUPFAM" id="SSF55961">
    <property type="entry name" value="Bet v1-like"/>
    <property type="match status" value="1"/>
</dbReference>
<reference evidence="3 4" key="1">
    <citation type="submission" date="2021-02" db="EMBL/GenBank/DDBJ databases">
        <title>De Novo genome assembly of isolated myxobacteria.</title>
        <authorList>
            <person name="Stevens D.C."/>
        </authorList>
    </citation>
    <scope>NUCLEOTIDE SEQUENCE [LARGE SCALE GENOMIC DNA]</scope>
    <source>
        <strain evidence="4">SCPEA02</strain>
    </source>
</reference>